<dbReference type="Proteomes" id="UP000006062">
    <property type="component" value="Chromosome"/>
</dbReference>
<organism evidence="6 7">
    <name type="scientific">Thiocystis violascens (strain ATCC 17096 / DSM 198 / 6111)</name>
    <name type="common">Chromatium violascens</name>
    <dbReference type="NCBI Taxonomy" id="765911"/>
    <lineage>
        <taxon>Bacteria</taxon>
        <taxon>Pseudomonadati</taxon>
        <taxon>Pseudomonadota</taxon>
        <taxon>Gammaproteobacteria</taxon>
        <taxon>Chromatiales</taxon>
        <taxon>Chromatiaceae</taxon>
        <taxon>Thiocystis</taxon>
    </lineage>
</organism>
<accession>I3YAU9</accession>
<dbReference type="Gene3D" id="3.40.50.20">
    <property type="match status" value="1"/>
</dbReference>
<gene>
    <name evidence="6" type="ordered locus">Thivi_2167</name>
</gene>
<dbReference type="PANTHER" id="PTHR43585">
    <property type="entry name" value="FUMIPYRROLE BIOSYNTHESIS PROTEIN C"/>
    <property type="match status" value="1"/>
</dbReference>
<dbReference type="InterPro" id="IPR011226">
    <property type="entry name" value="ATP-grasp_fam"/>
</dbReference>
<evidence type="ECO:0000256" key="1">
    <source>
        <dbReference type="ARBA" id="ARBA00022598"/>
    </source>
</evidence>
<evidence type="ECO:0000256" key="4">
    <source>
        <dbReference type="PROSITE-ProRule" id="PRU00409"/>
    </source>
</evidence>
<evidence type="ECO:0000313" key="6">
    <source>
        <dbReference type="EMBL" id="AFL74117.1"/>
    </source>
</evidence>
<dbReference type="PIRSF" id="PIRSF029120">
    <property type="entry name" value="UCP029120"/>
    <property type="match status" value="1"/>
</dbReference>
<evidence type="ECO:0000313" key="7">
    <source>
        <dbReference type="Proteomes" id="UP000006062"/>
    </source>
</evidence>
<sequence>MTRVWFNRTFSNVRAVFDLVRQGDEAGEFHLVCSHTQKEFPGFLSAHEFALEPTGTVGEAYLDFCLGFCRKRRIDFLWPGKGVQWLAAHQERFAEQGVRVLTPASADHLTTLMDKARFYAEARRFSIPPPDYLEFRTADEFETAYARLRASHEVLCVKPAEGVNGAGFRVIDEQRGGLEILLQNALYSIHRDGLRRLLSESETFETLLLMEFLEGYEFSVDCVGDGQRLIAAVQRRKSKAGGYGQEIVDIPELTQAIREMTEAFGLLGLFNVQFREGRNGFRLLEINPRFSGGIGYAGAVGINLPYLALHGLTHGFSDQAHKVDSGVRVLELAHFRRVEDHV</sequence>
<dbReference type="GO" id="GO:0046872">
    <property type="term" value="F:metal ion binding"/>
    <property type="evidence" value="ECO:0007669"/>
    <property type="project" value="InterPro"/>
</dbReference>
<dbReference type="OrthoDB" id="9803907at2"/>
<evidence type="ECO:0000256" key="3">
    <source>
        <dbReference type="ARBA" id="ARBA00022840"/>
    </source>
</evidence>
<dbReference type="STRING" id="765911.Thivi_2167"/>
<dbReference type="Gene3D" id="3.30.470.20">
    <property type="entry name" value="ATP-grasp fold, B domain"/>
    <property type="match status" value="1"/>
</dbReference>
<proteinExistence type="predicted"/>
<evidence type="ECO:0000259" key="5">
    <source>
        <dbReference type="PROSITE" id="PS50975"/>
    </source>
</evidence>
<keyword evidence="2 4" id="KW-0547">Nucleotide-binding</keyword>
<feature type="domain" description="ATP-grasp" evidence="5">
    <location>
        <begin position="119"/>
        <end position="313"/>
    </location>
</feature>
<keyword evidence="1" id="KW-0436">Ligase</keyword>
<dbReference type="InterPro" id="IPR052032">
    <property type="entry name" value="ATP-dep_AA_Ligase"/>
</dbReference>
<evidence type="ECO:0000256" key="2">
    <source>
        <dbReference type="ARBA" id="ARBA00022741"/>
    </source>
</evidence>
<dbReference type="RefSeq" id="WP_014778567.1">
    <property type="nucleotide sequence ID" value="NC_018012.1"/>
</dbReference>
<dbReference type="PROSITE" id="PS50975">
    <property type="entry name" value="ATP_GRASP"/>
    <property type="match status" value="1"/>
</dbReference>
<dbReference type="eggNOG" id="COG0458">
    <property type="taxonomic scope" value="Bacteria"/>
</dbReference>
<dbReference type="PANTHER" id="PTHR43585:SF2">
    <property type="entry name" value="ATP-GRASP ENZYME FSQD"/>
    <property type="match status" value="1"/>
</dbReference>
<keyword evidence="3 4" id="KW-0067">ATP-binding</keyword>
<name>I3YAU9_THIV6</name>
<protein>
    <submittedName>
        <fullName evidence="6">Biotin carboxylase</fullName>
    </submittedName>
</protein>
<reference evidence="6 7" key="1">
    <citation type="submission" date="2012-06" db="EMBL/GenBank/DDBJ databases">
        <title>Complete sequence of Thiocystis violascens DSM 198.</title>
        <authorList>
            <consortium name="US DOE Joint Genome Institute"/>
            <person name="Lucas S."/>
            <person name="Han J."/>
            <person name="Lapidus A."/>
            <person name="Cheng J.-F."/>
            <person name="Goodwin L."/>
            <person name="Pitluck S."/>
            <person name="Peters L."/>
            <person name="Ovchinnikova G."/>
            <person name="Teshima H."/>
            <person name="Detter J.C."/>
            <person name="Han C."/>
            <person name="Tapia R."/>
            <person name="Land M."/>
            <person name="Hauser L."/>
            <person name="Kyrpides N."/>
            <person name="Ivanova N."/>
            <person name="Pagani I."/>
            <person name="Vogl K."/>
            <person name="Liu Z."/>
            <person name="Frigaard N.-U."/>
            <person name="Bryant D."/>
            <person name="Woyke T."/>
        </authorList>
    </citation>
    <scope>NUCLEOTIDE SEQUENCE [LARGE SCALE GENOMIC DNA]</scope>
    <source>
        <strain evidence="7">ATCC 17096 / DSM 198 / 6111</strain>
    </source>
</reference>
<dbReference type="InterPro" id="IPR011761">
    <property type="entry name" value="ATP-grasp"/>
</dbReference>
<dbReference type="AlphaFoldDB" id="I3YAU9"/>
<dbReference type="GO" id="GO:0016874">
    <property type="term" value="F:ligase activity"/>
    <property type="evidence" value="ECO:0007669"/>
    <property type="project" value="UniProtKB-KW"/>
</dbReference>
<dbReference type="KEGG" id="tvi:Thivi_2167"/>
<keyword evidence="7" id="KW-1185">Reference proteome</keyword>
<dbReference type="HOGENOM" id="CLU_052967_3_0_6"/>
<dbReference type="GO" id="GO:0005524">
    <property type="term" value="F:ATP binding"/>
    <property type="evidence" value="ECO:0007669"/>
    <property type="project" value="UniProtKB-UniRule"/>
</dbReference>
<dbReference type="EMBL" id="CP003154">
    <property type="protein sequence ID" value="AFL74117.1"/>
    <property type="molecule type" value="Genomic_DNA"/>
</dbReference>
<dbReference type="Pfam" id="PF15632">
    <property type="entry name" value="ATPgrasp_Ter"/>
    <property type="match status" value="1"/>
</dbReference>
<dbReference type="SUPFAM" id="SSF56059">
    <property type="entry name" value="Glutathione synthetase ATP-binding domain-like"/>
    <property type="match status" value="1"/>
</dbReference>